<dbReference type="Pfam" id="PF13560">
    <property type="entry name" value="HTH_31"/>
    <property type="match status" value="1"/>
</dbReference>
<feature type="domain" description="HTH cro/C1-type" evidence="2">
    <location>
        <begin position="17"/>
        <end position="72"/>
    </location>
</feature>
<dbReference type="Pfam" id="PF10901">
    <property type="entry name" value="DUF2690"/>
    <property type="match status" value="1"/>
</dbReference>
<dbReference type="SUPFAM" id="SSF47413">
    <property type="entry name" value="lambda repressor-like DNA-binding domains"/>
    <property type="match status" value="1"/>
</dbReference>
<evidence type="ECO:0000256" key="1">
    <source>
        <dbReference type="SAM" id="Phobius"/>
    </source>
</evidence>
<gene>
    <name evidence="3" type="ORF">P2L57_13735</name>
</gene>
<dbReference type="CDD" id="cd00093">
    <property type="entry name" value="HTH_XRE"/>
    <property type="match status" value="1"/>
</dbReference>
<keyword evidence="1" id="KW-0472">Membrane</keyword>
<dbReference type="RefSeq" id="WP_275813510.1">
    <property type="nucleotide sequence ID" value="NZ_BAAANM010000001.1"/>
</dbReference>
<protein>
    <submittedName>
        <fullName evidence="3">Helix-turn-helix domain-containing protein</fullName>
    </submittedName>
</protein>
<feature type="transmembrane region" description="Helical" evidence="1">
    <location>
        <begin position="114"/>
        <end position="134"/>
    </location>
</feature>
<dbReference type="InterPro" id="IPR021224">
    <property type="entry name" value="DUF2690"/>
</dbReference>
<keyword evidence="1" id="KW-0812">Transmembrane</keyword>
<dbReference type="SMART" id="SM00530">
    <property type="entry name" value="HTH_XRE"/>
    <property type="match status" value="1"/>
</dbReference>
<evidence type="ECO:0000259" key="2">
    <source>
        <dbReference type="SMART" id="SM00530"/>
    </source>
</evidence>
<proteinExistence type="predicted"/>
<keyword evidence="4" id="KW-1185">Reference proteome</keyword>
<keyword evidence="1" id="KW-1133">Transmembrane helix</keyword>
<accession>A0ABT5YYS4</accession>
<organism evidence="3 4">
    <name type="scientific">Streptantibioticus ferralitis</name>
    <dbReference type="NCBI Taxonomy" id="236510"/>
    <lineage>
        <taxon>Bacteria</taxon>
        <taxon>Bacillati</taxon>
        <taxon>Actinomycetota</taxon>
        <taxon>Actinomycetes</taxon>
        <taxon>Kitasatosporales</taxon>
        <taxon>Streptomycetaceae</taxon>
        <taxon>Streptantibioticus</taxon>
    </lineage>
</organism>
<sequence>MSDERPLPVECARLAEELRELRRRTGLSLAALAEHTPYSKSSWERYLNGKKLPPRQAVDDLCRLADEPVGRLLALWELAEQAWSGRAGTAVAGKEVGTAAPDGERKATGRARRAFVVSGAAAVAAAVIAALLLLTAGGRGSDRGASGGASATPAYSQSFAPGCREKECEGADPAQMGCGVQGMAATLVTHRAVGGERLDIRYSEQCGAVWVRAMRLRLGDRVRLSLPGAVTKEIRATNQRDTEVYLSTVMTATKVPRKARVCLWPGAGGAPDCFTPPPAPSV</sequence>
<comment type="caution">
    <text evidence="3">The sequence shown here is derived from an EMBL/GenBank/DDBJ whole genome shotgun (WGS) entry which is preliminary data.</text>
</comment>
<dbReference type="Gene3D" id="1.10.260.40">
    <property type="entry name" value="lambda repressor-like DNA-binding domains"/>
    <property type="match status" value="1"/>
</dbReference>
<name>A0ABT5YYS4_9ACTN</name>
<dbReference type="EMBL" id="JARHTQ010000007">
    <property type="protein sequence ID" value="MDF2256747.1"/>
    <property type="molecule type" value="Genomic_DNA"/>
</dbReference>
<dbReference type="Proteomes" id="UP001220022">
    <property type="component" value="Unassembled WGS sequence"/>
</dbReference>
<dbReference type="InterPro" id="IPR010982">
    <property type="entry name" value="Lambda_DNA-bd_dom_sf"/>
</dbReference>
<evidence type="ECO:0000313" key="4">
    <source>
        <dbReference type="Proteomes" id="UP001220022"/>
    </source>
</evidence>
<dbReference type="InterPro" id="IPR001387">
    <property type="entry name" value="Cro/C1-type_HTH"/>
</dbReference>
<evidence type="ECO:0000313" key="3">
    <source>
        <dbReference type="EMBL" id="MDF2256747.1"/>
    </source>
</evidence>
<reference evidence="3 4" key="1">
    <citation type="submission" date="2023-03" db="EMBL/GenBank/DDBJ databases">
        <title>Draft genome sequence of type strain Streptomyces ferralitis JCM 14344.</title>
        <authorList>
            <person name="Klaysubun C."/>
            <person name="Duangmal K."/>
        </authorList>
    </citation>
    <scope>NUCLEOTIDE SEQUENCE [LARGE SCALE GENOMIC DNA]</scope>
    <source>
        <strain evidence="3 4">JCM 14344</strain>
    </source>
</reference>